<comment type="caution">
    <text evidence="9">Lacks conserved residue(s) required for the propagation of feature annotation.</text>
</comment>
<keyword evidence="8" id="KW-0129">CBS domain</keyword>
<dbReference type="SMART" id="SM00924">
    <property type="entry name" value="MgtE_N"/>
    <property type="match status" value="1"/>
</dbReference>
<evidence type="ECO:0000256" key="5">
    <source>
        <dbReference type="ARBA" id="ARBA00022842"/>
    </source>
</evidence>
<dbReference type="PANTHER" id="PTHR43773">
    <property type="entry name" value="MAGNESIUM TRANSPORTER MGTE"/>
    <property type="match status" value="1"/>
</dbReference>
<sequence length="453" mass="51004">MHRLQDQKKERFKNRIINRLDQKDLKTFRSLYLSLHSQDQVDIFYAFNEEQRKLAYYYLSSKEMAIIFTGLEIEDQEKIYREMDINYSTEMFNEMFTDDVAMFLTEIDPEQAEEILSLMEPNRSRKVKRLMSYADETAGSIMTTDLIYISLTDTVAEVHEKLRDKAVSAEIVYYLYVIDEEQKLVGVVSLRDLITAALTDTVESIMSTKVISVPEDMDQEDVGKIIKKYDFLAVPVVSRQNHLLGIITVDDIMDILEEETTEDFEDISAASGSTDIDLTGIETAKKRAPWIVTLTFLGLLTGGVIGYFEETLESVVLLSVFIPMIMDSAGNVGTQSLTVAVRGLALGNIKRDGFIRLIKRELTAGFYLGLISMIAIIILISIIYQNWLLAVIVGVSLLCTLTISTVVGFVIPLVINKLNFDPAIASGPFITTVNDIVGLIIYFSIATALMAFL</sequence>
<feature type="domain" description="CBS" evidence="10">
    <location>
        <begin position="142"/>
        <end position="204"/>
    </location>
</feature>
<feature type="domain" description="CBS" evidence="10">
    <location>
        <begin position="206"/>
        <end position="262"/>
    </location>
</feature>
<feature type="transmembrane region" description="Helical" evidence="9">
    <location>
        <begin position="390"/>
        <end position="415"/>
    </location>
</feature>
<dbReference type="Gene3D" id="1.10.357.20">
    <property type="entry name" value="SLC41 divalent cation transporters, integral membrane domain"/>
    <property type="match status" value="1"/>
</dbReference>
<dbReference type="SUPFAM" id="SSF54631">
    <property type="entry name" value="CBS-domain pair"/>
    <property type="match status" value="1"/>
</dbReference>
<dbReference type="HOGENOM" id="CLU_037408_1_1_9"/>
<dbReference type="InterPro" id="IPR036739">
    <property type="entry name" value="SLC41_membr_dom_sf"/>
</dbReference>
<dbReference type="eggNOG" id="COG2239">
    <property type="taxonomic scope" value="Bacteria"/>
</dbReference>
<protein>
    <recommendedName>
        <fullName evidence="9">Magnesium transporter MgtE</fullName>
    </recommendedName>
</protein>
<organism evidence="11 12">
    <name type="scientific">Amphibacillus xylanus (strain ATCC 51415 / DSM 6626 / JCM 7361 / LMG 17667 / NBRC 15112 / Ep01)</name>
    <dbReference type="NCBI Taxonomy" id="698758"/>
    <lineage>
        <taxon>Bacteria</taxon>
        <taxon>Bacillati</taxon>
        <taxon>Bacillota</taxon>
        <taxon>Bacilli</taxon>
        <taxon>Bacillales</taxon>
        <taxon>Bacillaceae</taxon>
        <taxon>Amphibacillus</taxon>
    </lineage>
</organism>
<dbReference type="GO" id="GO:0015095">
    <property type="term" value="F:magnesium ion transmembrane transporter activity"/>
    <property type="evidence" value="ECO:0007669"/>
    <property type="project" value="UniProtKB-UniRule"/>
</dbReference>
<dbReference type="Pfam" id="PF01769">
    <property type="entry name" value="MgtE"/>
    <property type="match status" value="1"/>
</dbReference>
<dbReference type="SUPFAM" id="SSF161093">
    <property type="entry name" value="MgtE membrane domain-like"/>
    <property type="match status" value="1"/>
</dbReference>
<dbReference type="InterPro" id="IPR006668">
    <property type="entry name" value="Mg_transptr_MgtE_intracell_dom"/>
</dbReference>
<comment type="subcellular location">
    <subcellularLocation>
        <location evidence="9">Cell membrane</location>
        <topology evidence="9">Multi-pass membrane protein</topology>
    </subcellularLocation>
    <subcellularLocation>
        <location evidence="1">Membrane</location>
        <topology evidence="1">Multi-pass membrane protein</topology>
    </subcellularLocation>
</comment>
<dbReference type="InterPro" id="IPR038076">
    <property type="entry name" value="MgtE_N_sf"/>
</dbReference>
<dbReference type="NCBIfam" id="TIGR00400">
    <property type="entry name" value="mgtE"/>
    <property type="match status" value="1"/>
</dbReference>
<dbReference type="InterPro" id="IPR006669">
    <property type="entry name" value="MgtE_transporter"/>
</dbReference>
<evidence type="ECO:0000259" key="10">
    <source>
        <dbReference type="PROSITE" id="PS51371"/>
    </source>
</evidence>
<keyword evidence="5 9" id="KW-0460">Magnesium</keyword>
<name>K0IW57_AMPXN</name>
<feature type="transmembrane region" description="Helical" evidence="9">
    <location>
        <begin position="288"/>
        <end position="308"/>
    </location>
</feature>
<keyword evidence="12" id="KW-1185">Reference proteome</keyword>
<keyword evidence="9" id="KW-0479">Metal-binding</keyword>
<dbReference type="PROSITE" id="PS51371">
    <property type="entry name" value="CBS"/>
    <property type="match status" value="2"/>
</dbReference>
<keyword evidence="6 9" id="KW-1133">Transmembrane helix</keyword>
<dbReference type="SUPFAM" id="SSF158791">
    <property type="entry name" value="MgtE N-terminal domain-like"/>
    <property type="match status" value="1"/>
</dbReference>
<keyword evidence="4 9" id="KW-0812">Transmembrane</keyword>
<evidence type="ECO:0000256" key="1">
    <source>
        <dbReference type="ARBA" id="ARBA00004141"/>
    </source>
</evidence>
<dbReference type="EMBL" id="AP012050">
    <property type="protein sequence ID" value="BAM46675.1"/>
    <property type="molecule type" value="Genomic_DNA"/>
</dbReference>
<dbReference type="AlphaFoldDB" id="K0IW57"/>
<dbReference type="GO" id="GO:0005886">
    <property type="term" value="C:plasma membrane"/>
    <property type="evidence" value="ECO:0007669"/>
    <property type="project" value="UniProtKB-SubCell"/>
</dbReference>
<evidence type="ECO:0000313" key="12">
    <source>
        <dbReference type="Proteomes" id="UP000006294"/>
    </source>
</evidence>
<dbReference type="Pfam" id="PF00571">
    <property type="entry name" value="CBS"/>
    <property type="match status" value="2"/>
</dbReference>
<evidence type="ECO:0000256" key="6">
    <source>
        <dbReference type="ARBA" id="ARBA00022989"/>
    </source>
</evidence>
<dbReference type="SMART" id="SM00116">
    <property type="entry name" value="CBS"/>
    <property type="match status" value="2"/>
</dbReference>
<evidence type="ECO:0000256" key="3">
    <source>
        <dbReference type="ARBA" id="ARBA00022448"/>
    </source>
</evidence>
<evidence type="ECO:0000256" key="8">
    <source>
        <dbReference type="PROSITE-ProRule" id="PRU00703"/>
    </source>
</evidence>
<feature type="transmembrane region" description="Helical" evidence="9">
    <location>
        <begin position="427"/>
        <end position="452"/>
    </location>
</feature>
<comment type="subunit">
    <text evidence="9">Homodimer.</text>
</comment>
<evidence type="ECO:0000256" key="7">
    <source>
        <dbReference type="ARBA" id="ARBA00023136"/>
    </source>
</evidence>
<evidence type="ECO:0000256" key="4">
    <source>
        <dbReference type="ARBA" id="ARBA00022692"/>
    </source>
</evidence>
<comment type="function">
    <text evidence="9">Acts as a magnesium transporter.</text>
</comment>
<dbReference type="RefSeq" id="WP_015009280.1">
    <property type="nucleotide sequence ID" value="NC_018704.1"/>
</dbReference>
<gene>
    <name evidence="11" type="primary">mgtE</name>
    <name evidence="11" type="ordered locus">AXY_05430</name>
</gene>
<feature type="transmembrane region" description="Helical" evidence="9">
    <location>
        <begin position="362"/>
        <end position="384"/>
    </location>
</feature>
<dbReference type="InterPro" id="IPR006667">
    <property type="entry name" value="SLC41_membr_dom"/>
</dbReference>
<dbReference type="InterPro" id="IPR046342">
    <property type="entry name" value="CBS_dom_sf"/>
</dbReference>
<dbReference type="CDD" id="cd04606">
    <property type="entry name" value="CBS_pair_Mg_transporter"/>
    <property type="match status" value="1"/>
</dbReference>
<dbReference type="Gene3D" id="1.25.60.10">
    <property type="entry name" value="MgtE N-terminal domain-like"/>
    <property type="match status" value="1"/>
</dbReference>
<dbReference type="STRING" id="698758.AXY_05430"/>
<evidence type="ECO:0000256" key="2">
    <source>
        <dbReference type="ARBA" id="ARBA00009749"/>
    </source>
</evidence>
<evidence type="ECO:0000313" key="11">
    <source>
        <dbReference type="EMBL" id="BAM46675.1"/>
    </source>
</evidence>
<dbReference type="Proteomes" id="UP000006294">
    <property type="component" value="Chromosome"/>
</dbReference>
<dbReference type="PANTHER" id="PTHR43773:SF1">
    <property type="entry name" value="MAGNESIUM TRANSPORTER MGTE"/>
    <property type="match status" value="1"/>
</dbReference>
<dbReference type="Pfam" id="PF03448">
    <property type="entry name" value="MgtE_N"/>
    <property type="match status" value="1"/>
</dbReference>
<dbReference type="KEGG" id="axl:AXY_05430"/>
<keyword evidence="3 9" id="KW-0813">Transport</keyword>
<accession>K0IW57</accession>
<evidence type="ECO:0000256" key="9">
    <source>
        <dbReference type="RuleBase" id="RU362011"/>
    </source>
</evidence>
<dbReference type="GO" id="GO:0046872">
    <property type="term" value="F:metal ion binding"/>
    <property type="evidence" value="ECO:0007669"/>
    <property type="project" value="UniProtKB-KW"/>
</dbReference>
<keyword evidence="7 9" id="KW-0472">Membrane</keyword>
<dbReference type="Gene3D" id="3.10.580.10">
    <property type="entry name" value="CBS-domain"/>
    <property type="match status" value="1"/>
</dbReference>
<dbReference type="InterPro" id="IPR000644">
    <property type="entry name" value="CBS_dom"/>
</dbReference>
<proteinExistence type="inferred from homology"/>
<reference evidence="11 12" key="1">
    <citation type="submission" date="2011-01" db="EMBL/GenBank/DDBJ databases">
        <title>Whole genome sequence of Amphibacillus xylinus NBRC 15112.</title>
        <authorList>
            <person name="Nakazawa H."/>
            <person name="Katano Y."/>
            <person name="Nakamura S."/>
            <person name="Sasagawa M."/>
            <person name="Fukada J."/>
            <person name="Arai T."/>
            <person name="Sasakura N."/>
            <person name="Mochizuki D."/>
            <person name="Hosoyama A."/>
            <person name="Harada K."/>
            <person name="Horikawa H."/>
            <person name="Kato Y."/>
            <person name="Harada T."/>
            <person name="Sasaki K."/>
            <person name="Sekiguchi M."/>
            <person name="Hodoyama M."/>
            <person name="Nishiko R."/>
            <person name="Narita H."/>
            <person name="Hanamaki A."/>
            <person name="Hata C."/>
            <person name="Konno Y."/>
            <person name="Niimura Y."/>
            <person name="Yamazaki S."/>
            <person name="Fujita N."/>
        </authorList>
    </citation>
    <scope>NUCLEOTIDE SEQUENCE [LARGE SCALE GENOMIC DNA]</scope>
    <source>
        <strain evidence="12">ATCC 51415 / DSM 6626 / JCM 7361 / LMG 17667 / NBRC 15112 / Ep01</strain>
    </source>
</reference>
<dbReference type="OrthoDB" id="9790355at2"/>
<comment type="similarity">
    <text evidence="2 9">Belongs to the SLC41A transporter family.</text>
</comment>
<dbReference type="PATRIC" id="fig|698758.3.peg.543"/>
<keyword evidence="9" id="KW-1003">Cell membrane</keyword>